<evidence type="ECO:0000256" key="1">
    <source>
        <dbReference type="ARBA" id="ARBA00022748"/>
    </source>
</evidence>
<dbReference type="SUPFAM" id="SSF48452">
    <property type="entry name" value="TPR-like"/>
    <property type="match status" value="1"/>
</dbReference>
<gene>
    <name evidence="3" type="ORF">SAMN06273572_101251</name>
</gene>
<keyword evidence="1" id="KW-0201">Cytochrome c-type biogenesis</keyword>
<evidence type="ECO:0000313" key="4">
    <source>
        <dbReference type="Proteomes" id="UP000220034"/>
    </source>
</evidence>
<evidence type="ECO:0000256" key="2">
    <source>
        <dbReference type="SAM" id="Phobius"/>
    </source>
</evidence>
<dbReference type="OrthoDB" id="9815847at2"/>
<keyword evidence="2" id="KW-0472">Membrane</keyword>
<dbReference type="InterPro" id="IPR017560">
    <property type="entry name" value="Cyt_c_biogenesis_CcmI"/>
</dbReference>
<proteinExistence type="predicted"/>
<keyword evidence="2" id="KW-0812">Transmembrane</keyword>
<dbReference type="AlphaFoldDB" id="A0A2C9CM08"/>
<dbReference type="NCBIfam" id="TIGR03142">
    <property type="entry name" value="cytochro_ccmI"/>
    <property type="match status" value="1"/>
</dbReference>
<dbReference type="InterPro" id="IPR011990">
    <property type="entry name" value="TPR-like_helical_dom_sf"/>
</dbReference>
<dbReference type="Proteomes" id="UP000220034">
    <property type="component" value="Unassembled WGS sequence"/>
</dbReference>
<keyword evidence="2" id="KW-1133">Transmembrane helix</keyword>
<feature type="transmembrane region" description="Helical" evidence="2">
    <location>
        <begin position="92"/>
        <end position="112"/>
    </location>
</feature>
<organism evidence="3 4">
    <name type="scientific">Pontivivens marinum</name>
    <dbReference type="NCBI Taxonomy" id="1690039"/>
    <lineage>
        <taxon>Bacteria</taxon>
        <taxon>Pseudomonadati</taxon>
        <taxon>Pseudomonadota</taxon>
        <taxon>Alphaproteobacteria</taxon>
        <taxon>Rhodobacterales</taxon>
        <taxon>Paracoccaceae</taxon>
        <taxon>Pontivivens</taxon>
    </lineage>
</organism>
<sequence length="371" mass="39582">MSFLLICIVSGLLVASLLLRPLLRTSSAPAEQNADLSVYRDQLATLDAEIARGAIDAAEAETTRLELSRRLLAADAATAQQQGTAPTGANRLAIAATLLVVLVGGAAGYLMLGSFGRPDAPLAPRIAQAEAMRRPPQSVVEAMFAAQSPAPELSTRDEELITQLAGIVASRPDDLEGRRLLARSYMQLGRFLEGKQIQTELVERAGADADVADIAALAEYMIVAAGGYISPEAEEVVNRTLALSPDDPWSLYYLARIRAQADDTQTAIEMYTTLADDPATPQDLLGAIRIDLAELTVTTGSTDDQRELVEGMVSGLAQRLATQGGTVEEWDRLIRAYDVLGRTEDADAIHAEALETFANDPDAIALLGDRP</sequence>
<dbReference type="EMBL" id="OCTN01000001">
    <property type="protein sequence ID" value="SOH92406.1"/>
    <property type="molecule type" value="Genomic_DNA"/>
</dbReference>
<dbReference type="Gene3D" id="1.25.40.10">
    <property type="entry name" value="Tetratricopeptide repeat domain"/>
    <property type="match status" value="1"/>
</dbReference>
<protein>
    <submittedName>
        <fullName evidence="3">Cytochrome c-type biogenesis protein CcmH</fullName>
    </submittedName>
</protein>
<dbReference type="RefSeq" id="WP_097927986.1">
    <property type="nucleotide sequence ID" value="NZ_OCTN01000001.1"/>
</dbReference>
<reference evidence="4" key="1">
    <citation type="submission" date="2017-09" db="EMBL/GenBank/DDBJ databases">
        <authorList>
            <person name="Varghese N."/>
            <person name="Submissions S."/>
        </authorList>
    </citation>
    <scope>NUCLEOTIDE SEQUENCE [LARGE SCALE GENOMIC DNA]</scope>
    <source>
        <strain evidence="4">C7</strain>
    </source>
</reference>
<accession>A0A2C9CM08</accession>
<dbReference type="GO" id="GO:0017004">
    <property type="term" value="P:cytochrome complex assembly"/>
    <property type="evidence" value="ECO:0007669"/>
    <property type="project" value="UniProtKB-KW"/>
</dbReference>
<evidence type="ECO:0000313" key="3">
    <source>
        <dbReference type="EMBL" id="SOH92406.1"/>
    </source>
</evidence>
<keyword evidence="4" id="KW-1185">Reference proteome</keyword>
<name>A0A2C9CM08_9RHOB</name>